<organism evidence="1 2">
    <name type="scientific">Aphanothece sacrum FPU1</name>
    <dbReference type="NCBI Taxonomy" id="1920663"/>
    <lineage>
        <taxon>Bacteria</taxon>
        <taxon>Bacillati</taxon>
        <taxon>Cyanobacteriota</taxon>
        <taxon>Cyanophyceae</taxon>
        <taxon>Oscillatoriophycideae</taxon>
        <taxon>Chroococcales</taxon>
        <taxon>Aphanothecaceae</taxon>
        <taxon>Aphanothece</taxon>
    </lineage>
</organism>
<dbReference type="EMBL" id="BDQK01000017">
    <property type="protein sequence ID" value="GBF82748.1"/>
    <property type="molecule type" value="Genomic_DNA"/>
</dbReference>
<protein>
    <submittedName>
        <fullName evidence="1">Uncharacterized protein</fullName>
    </submittedName>
</protein>
<gene>
    <name evidence="1" type="ORF">AsFPU1_4182</name>
</gene>
<dbReference type="OrthoDB" id="532567at2"/>
<dbReference type="Proteomes" id="UP000287247">
    <property type="component" value="Unassembled WGS sequence"/>
</dbReference>
<evidence type="ECO:0000313" key="2">
    <source>
        <dbReference type="Proteomes" id="UP000287247"/>
    </source>
</evidence>
<sequence>MSQDFDHELTDDLRDEYDFVQMEGGVRGKYAQDYRKGTNLVLLEPDIAQAFPNDEAVNKALRLLMEIANRQKLRS</sequence>
<keyword evidence="2" id="KW-1185">Reference proteome</keyword>
<evidence type="ECO:0000313" key="1">
    <source>
        <dbReference type="EMBL" id="GBF82748.1"/>
    </source>
</evidence>
<accession>A0A401IND2</accession>
<reference evidence="2" key="1">
    <citation type="submission" date="2017-05" db="EMBL/GenBank/DDBJ databases">
        <title>Physiological properties and genetic analysis related to exopolysaccharide production of fresh-water unicellular cyanobacterium Aphanothece sacrum, Suizenji Nori, that has been cultured as a food source in Japan.</title>
        <authorList>
            <person name="Kanesaki Y."/>
            <person name="Yoshikawa S."/>
            <person name="Ohki K."/>
        </authorList>
    </citation>
    <scope>NUCLEOTIDE SEQUENCE [LARGE SCALE GENOMIC DNA]</scope>
    <source>
        <strain evidence="2">FPU1</strain>
    </source>
</reference>
<comment type="caution">
    <text evidence="1">The sequence shown here is derived from an EMBL/GenBank/DDBJ whole genome shotgun (WGS) entry which is preliminary data.</text>
</comment>
<dbReference type="RefSeq" id="WP_124973242.1">
    <property type="nucleotide sequence ID" value="NZ_BDQK01000017.1"/>
</dbReference>
<dbReference type="AlphaFoldDB" id="A0A401IND2"/>
<proteinExistence type="predicted"/>
<name>A0A401IND2_APHSA</name>